<evidence type="ECO:0000313" key="2">
    <source>
        <dbReference type="EMBL" id="KIX10785.1"/>
    </source>
</evidence>
<proteinExistence type="predicted"/>
<dbReference type="OrthoDB" id="7956186at2"/>
<dbReference type="Pfam" id="PF00246">
    <property type="entry name" value="Peptidase_M14"/>
    <property type="match status" value="1"/>
</dbReference>
<dbReference type="InParanoid" id="A0A0D2JMR9"/>
<dbReference type="InterPro" id="IPR000834">
    <property type="entry name" value="Peptidase_M14"/>
</dbReference>
<dbReference type="GO" id="GO:0008270">
    <property type="term" value="F:zinc ion binding"/>
    <property type="evidence" value="ECO:0007669"/>
    <property type="project" value="InterPro"/>
</dbReference>
<dbReference type="CDD" id="cd06232">
    <property type="entry name" value="M14-like"/>
    <property type="match status" value="1"/>
</dbReference>
<organism evidence="2 3">
    <name type="scientific">Dethiosulfatarculus sandiegensis</name>
    <dbReference type="NCBI Taxonomy" id="1429043"/>
    <lineage>
        <taxon>Bacteria</taxon>
        <taxon>Pseudomonadati</taxon>
        <taxon>Thermodesulfobacteriota</taxon>
        <taxon>Desulfarculia</taxon>
        <taxon>Desulfarculales</taxon>
        <taxon>Desulfarculaceae</taxon>
        <taxon>Dethiosulfatarculus</taxon>
    </lineage>
</organism>
<dbReference type="Proteomes" id="UP000032233">
    <property type="component" value="Unassembled WGS sequence"/>
</dbReference>
<evidence type="ECO:0000259" key="1">
    <source>
        <dbReference type="Pfam" id="PF00246"/>
    </source>
</evidence>
<gene>
    <name evidence="2" type="ORF">X474_27645</name>
</gene>
<dbReference type="AlphaFoldDB" id="A0A0D2JMR9"/>
<accession>A0A0D2JMR9</accession>
<comment type="caution">
    <text evidence="2">The sequence shown here is derived from an EMBL/GenBank/DDBJ whole genome shotgun (WGS) entry which is preliminary data.</text>
</comment>
<dbReference type="RefSeq" id="WP_044352876.1">
    <property type="nucleotide sequence ID" value="NZ_AZAC01000083.1"/>
</dbReference>
<dbReference type="GO" id="GO:0004181">
    <property type="term" value="F:metallocarboxypeptidase activity"/>
    <property type="evidence" value="ECO:0007669"/>
    <property type="project" value="InterPro"/>
</dbReference>
<feature type="domain" description="Peptidase M14" evidence="1">
    <location>
        <begin position="801"/>
        <end position="906"/>
    </location>
</feature>
<evidence type="ECO:0000313" key="3">
    <source>
        <dbReference type="Proteomes" id="UP000032233"/>
    </source>
</evidence>
<keyword evidence="3" id="KW-1185">Reference proteome</keyword>
<name>A0A0D2JMR9_9BACT</name>
<dbReference type="Gene3D" id="3.40.630.10">
    <property type="entry name" value="Zn peptidases"/>
    <property type="match status" value="1"/>
</dbReference>
<reference evidence="2 3" key="1">
    <citation type="submission" date="2013-11" db="EMBL/GenBank/DDBJ databases">
        <title>Metagenomic analysis of a methanogenic consortium involved in long chain n-alkane degradation.</title>
        <authorList>
            <person name="Davidova I.A."/>
            <person name="Callaghan A.V."/>
            <person name="Wawrik B."/>
            <person name="Pruitt S."/>
            <person name="Marks C."/>
            <person name="Duncan K.E."/>
            <person name="Suflita J.M."/>
        </authorList>
    </citation>
    <scope>NUCLEOTIDE SEQUENCE [LARGE SCALE GENOMIC DNA]</scope>
    <source>
        <strain evidence="2 3">SPR</strain>
    </source>
</reference>
<dbReference type="PATRIC" id="fig|1429043.3.peg.5872"/>
<dbReference type="STRING" id="1429043.X474_27645"/>
<dbReference type="EMBL" id="AZAC01000083">
    <property type="protein sequence ID" value="KIX10785.1"/>
    <property type="molecule type" value="Genomic_DNA"/>
</dbReference>
<sequence>MKELFQNLDISLDALFGDTEVFCDQNKDGLADALNLQIVAPGGLSDSHVWAALLNLSARLCFEVLAVDLPFVHTRVKEHTPLLLIHKPGLQPPVLEKLEPSWAELRHSGPGKWEAYCKEPQGLASLLDLLAACRANSKQEPFSWSCLQLDKNKTARLWDPAGREHREVALITPPVKGGDMNIEPALTEELDCFDLTGDKGIYGRPADDPRACFLDLGISLPEEGMTCQLGLGLCQWLSRAVLECTDLKLPLVRVGENQGGFGRELQICPQKDKEPELEFRSKAKGEPQVVKACGNPSGLAKLLVKWAELAFAQKGPDDQAAINFRDRINEFEQLILGQGYWGAWAHGLCRGGEKALPPVPKRFLSRFKEPCRNLHLPIPQTTAPLPVVTRRSSWTDETQRLLALAAKIRPGEGLLELEAFISKPRQEREDLARELVGVLRKKGYEPKVKVLNSYKPGFSWLMEEVLPEIKGLSKVEGARLVFARFSKENCLELSSRWLEECFPAPDLMARSLGKPKDWVEFCEEPEPGCSLRFMALDETGACLWKKDFTPLLTGIPYFEGRTAYPSASGFRLWQNGRVILEKTLASDREHFWRVFKERWLPELEKRMEMRLESEDHKGHPAFWHEIRLEVGINETDARLDLDDERICPMEAVHEDIYFGLLTFFRGFSAKHNLDPATQLGRVAPVVYSQIKGKRPFAVLKARPLAWPQAPVQETPVVLKREKLLLRRGQWLLLHEFNYDSDLIARLSVVAWAWGYDALLWEKGVGLRLSAPKRSPKNQARQITCPQPPDDRLLLSKEVEDWIHRLGGLPNLSVWQAGHTWQGRKVWALEAVLQSGGRFVSQARSRLAKPTLLFNARHHANEVSSTNAALRLAHFLGSTPKGGDMLKKVNVVFIPLENADGVATLEELLPGAEDHKLHAARYNALGTEYYADYYEDPPRFPDALAKAGLWARWLPRLCLDAHGVPSHEWDQPFGGLAPAGFQEFWLPRTMVFAYIPYIEDEKHPGNPGAKALGSSLVKAFDQENEIKNLNGRLADRYHRYARNQHNEVFPPSQGESLTLLPVIGRISATNLAMRKPQITPYEVITEVTDELASGKLLELCVRAHGLAAEVMIKDLLHNAEKAMKYPYSEWNGVYFAWRPGDQSH</sequence>
<dbReference type="GO" id="GO:0006508">
    <property type="term" value="P:proteolysis"/>
    <property type="evidence" value="ECO:0007669"/>
    <property type="project" value="InterPro"/>
</dbReference>
<protein>
    <recommendedName>
        <fullName evidence="1">Peptidase M14 domain-containing protein</fullName>
    </recommendedName>
</protein>
<dbReference type="SUPFAM" id="SSF53187">
    <property type="entry name" value="Zn-dependent exopeptidases"/>
    <property type="match status" value="1"/>
</dbReference>